<sequence>MTEITIQQAAAFFAALAIIAVAFAVGEIVRRKAARRKGKQSIYDEWERRQKATRGRK</sequence>
<protein>
    <submittedName>
        <fullName evidence="2">Uncharacterized protein</fullName>
    </submittedName>
</protein>
<feature type="transmembrane region" description="Helical" evidence="1">
    <location>
        <begin position="6"/>
        <end position="29"/>
    </location>
</feature>
<dbReference type="EMBL" id="FRAW01000062">
    <property type="protein sequence ID" value="SHL30318.1"/>
    <property type="molecule type" value="Genomic_DNA"/>
</dbReference>
<dbReference type="RefSeq" id="WP_159433750.1">
    <property type="nucleotide sequence ID" value="NZ_FRAW01000062.1"/>
</dbReference>
<keyword evidence="1" id="KW-0812">Transmembrane</keyword>
<keyword evidence="3" id="KW-1185">Reference proteome</keyword>
<evidence type="ECO:0000313" key="3">
    <source>
        <dbReference type="Proteomes" id="UP000184275"/>
    </source>
</evidence>
<accession>A0A1M6ZII8</accession>
<keyword evidence="1" id="KW-1133">Transmembrane helix</keyword>
<dbReference type="AlphaFoldDB" id="A0A1M6ZII8"/>
<reference evidence="3" key="1">
    <citation type="submission" date="2016-11" db="EMBL/GenBank/DDBJ databases">
        <authorList>
            <person name="Varghese N."/>
            <person name="Submissions S."/>
        </authorList>
    </citation>
    <scope>NUCLEOTIDE SEQUENCE [LARGE SCALE GENOMIC DNA]</scope>
    <source>
        <strain evidence="3">UWOS</strain>
    </source>
</reference>
<keyword evidence="1" id="KW-0472">Membrane</keyword>
<name>A0A1M6ZII8_9BACT</name>
<gene>
    <name evidence="2" type="ORF">SAMN05720469_16215</name>
</gene>
<dbReference type="Proteomes" id="UP000184275">
    <property type="component" value="Unassembled WGS sequence"/>
</dbReference>
<organism evidence="2 3">
    <name type="scientific">Fibrobacter intestinalis</name>
    <dbReference type="NCBI Taxonomy" id="28122"/>
    <lineage>
        <taxon>Bacteria</taxon>
        <taxon>Pseudomonadati</taxon>
        <taxon>Fibrobacterota</taxon>
        <taxon>Fibrobacteria</taxon>
        <taxon>Fibrobacterales</taxon>
        <taxon>Fibrobacteraceae</taxon>
        <taxon>Fibrobacter</taxon>
    </lineage>
</organism>
<proteinExistence type="predicted"/>
<evidence type="ECO:0000256" key="1">
    <source>
        <dbReference type="SAM" id="Phobius"/>
    </source>
</evidence>
<evidence type="ECO:0000313" key="2">
    <source>
        <dbReference type="EMBL" id="SHL30318.1"/>
    </source>
</evidence>